<dbReference type="Proteomes" id="UP000249842">
    <property type="component" value="Unassembled WGS sequence"/>
</dbReference>
<dbReference type="GO" id="GO:0016491">
    <property type="term" value="F:oxidoreductase activity"/>
    <property type="evidence" value="ECO:0007669"/>
    <property type="project" value="InterPro"/>
</dbReference>
<reference evidence="3" key="1">
    <citation type="submission" date="2018-05" db="EMBL/GenBank/DDBJ databases">
        <authorList>
            <person name="Li X."/>
        </authorList>
    </citation>
    <scope>NUCLEOTIDE SEQUENCE [LARGE SCALE GENOMIC DNA]</scope>
    <source>
        <strain evidence="3">HKS-05</strain>
    </source>
</reference>
<comment type="caution">
    <text evidence="2">The sequence shown here is derived from an EMBL/GenBank/DDBJ whole genome shotgun (WGS) entry which is preliminary data.</text>
</comment>
<keyword evidence="3" id="KW-1185">Reference proteome</keyword>
<dbReference type="EMBL" id="QFYP01000001">
    <property type="protein sequence ID" value="RAK58487.1"/>
    <property type="molecule type" value="Genomic_DNA"/>
</dbReference>
<accession>A0A328AV44</accession>
<evidence type="ECO:0000313" key="2">
    <source>
        <dbReference type="EMBL" id="RAK58487.1"/>
    </source>
</evidence>
<sequence>MTDPVKILGFAGSLRAGSYNRALLRAAQEAAPEGMTIEVFDLLPVPLYNADVEAQGDPEGVAAFKAAIRAADAVLMVTPEYNHGVPGVMKNAVDWASRPPRAAALDRKPVGIIGASPGITGSARGQSQLRQAFEFTNSYCMPQPELLVFRAHEKFDAEGRLTDAPTREFLGRYLAAFGDWAKRFRPAA</sequence>
<dbReference type="Gene3D" id="3.40.50.360">
    <property type="match status" value="1"/>
</dbReference>
<dbReference type="InterPro" id="IPR050712">
    <property type="entry name" value="NAD(P)H-dep_reductase"/>
</dbReference>
<name>A0A328AV44_9CAUL</name>
<protein>
    <submittedName>
        <fullName evidence="2">FMN reductase</fullName>
    </submittedName>
</protein>
<gene>
    <name evidence="2" type="ORF">DJ021_01075</name>
</gene>
<dbReference type="GO" id="GO:0010181">
    <property type="term" value="F:FMN binding"/>
    <property type="evidence" value="ECO:0007669"/>
    <property type="project" value="TreeGrafter"/>
</dbReference>
<dbReference type="GO" id="GO:0005829">
    <property type="term" value="C:cytosol"/>
    <property type="evidence" value="ECO:0007669"/>
    <property type="project" value="TreeGrafter"/>
</dbReference>
<dbReference type="InterPro" id="IPR029039">
    <property type="entry name" value="Flavoprotein-like_sf"/>
</dbReference>
<proteinExistence type="predicted"/>
<organism evidence="2 3">
    <name type="scientific">Phenylobacterium hankyongense</name>
    <dbReference type="NCBI Taxonomy" id="1813876"/>
    <lineage>
        <taxon>Bacteria</taxon>
        <taxon>Pseudomonadati</taxon>
        <taxon>Pseudomonadota</taxon>
        <taxon>Alphaproteobacteria</taxon>
        <taxon>Caulobacterales</taxon>
        <taxon>Caulobacteraceae</taxon>
        <taxon>Phenylobacterium</taxon>
    </lineage>
</organism>
<dbReference type="Pfam" id="PF03358">
    <property type="entry name" value="FMN_red"/>
    <property type="match status" value="1"/>
</dbReference>
<evidence type="ECO:0000313" key="3">
    <source>
        <dbReference type="Proteomes" id="UP000249842"/>
    </source>
</evidence>
<dbReference type="PANTHER" id="PTHR30543">
    <property type="entry name" value="CHROMATE REDUCTASE"/>
    <property type="match status" value="1"/>
</dbReference>
<evidence type="ECO:0000259" key="1">
    <source>
        <dbReference type="Pfam" id="PF03358"/>
    </source>
</evidence>
<dbReference type="SUPFAM" id="SSF52218">
    <property type="entry name" value="Flavoproteins"/>
    <property type="match status" value="1"/>
</dbReference>
<feature type="domain" description="NADPH-dependent FMN reductase-like" evidence="1">
    <location>
        <begin position="5"/>
        <end position="149"/>
    </location>
</feature>
<dbReference type="AlphaFoldDB" id="A0A328AV44"/>
<dbReference type="OrthoDB" id="9812295at2"/>
<dbReference type="RefSeq" id="WP_111455763.1">
    <property type="nucleotide sequence ID" value="NZ_QFYP01000001.1"/>
</dbReference>
<dbReference type="PANTHER" id="PTHR30543:SF21">
    <property type="entry name" value="NAD(P)H-DEPENDENT FMN REDUCTASE LOT6"/>
    <property type="match status" value="1"/>
</dbReference>
<dbReference type="InterPro" id="IPR005025">
    <property type="entry name" value="FMN_Rdtase-like_dom"/>
</dbReference>